<comment type="catalytic activity">
    <reaction evidence="6 8">
        <text>(sulfur carrier)-H + L-cysteine = (sulfur carrier)-SH + L-alanine</text>
        <dbReference type="Rhea" id="RHEA:43892"/>
        <dbReference type="Rhea" id="RHEA-COMP:14737"/>
        <dbReference type="Rhea" id="RHEA-COMP:14739"/>
        <dbReference type="ChEBI" id="CHEBI:29917"/>
        <dbReference type="ChEBI" id="CHEBI:35235"/>
        <dbReference type="ChEBI" id="CHEBI:57972"/>
        <dbReference type="ChEBI" id="CHEBI:64428"/>
        <dbReference type="EC" id="2.8.1.7"/>
    </reaction>
</comment>
<dbReference type="InterPro" id="IPR020578">
    <property type="entry name" value="Aminotrans_V_PyrdxlP_BS"/>
</dbReference>
<dbReference type="Gene3D" id="3.40.640.10">
    <property type="entry name" value="Type I PLP-dependent aspartate aminotransferase-like (Major domain)"/>
    <property type="match status" value="1"/>
</dbReference>
<evidence type="ECO:0000256" key="4">
    <source>
        <dbReference type="ARBA" id="ARBA00022679"/>
    </source>
</evidence>
<evidence type="ECO:0000256" key="9">
    <source>
        <dbReference type="SAM" id="MobiDB-lite"/>
    </source>
</evidence>
<dbReference type="Proteomes" id="UP000431744">
    <property type="component" value="Unassembled WGS sequence"/>
</dbReference>
<accession>A0A6H9WMK7</accession>
<evidence type="ECO:0000259" key="10">
    <source>
        <dbReference type="Pfam" id="PF00266"/>
    </source>
</evidence>
<name>A0A6H9WMK7_9MICO</name>
<dbReference type="PROSITE" id="PS00595">
    <property type="entry name" value="AA_TRANSFER_CLASS_5"/>
    <property type="match status" value="1"/>
</dbReference>
<dbReference type="EC" id="2.8.1.7" evidence="3 8"/>
<evidence type="ECO:0000256" key="1">
    <source>
        <dbReference type="ARBA" id="ARBA00001933"/>
    </source>
</evidence>
<dbReference type="AlphaFoldDB" id="A0A6H9WMK7"/>
<comment type="similarity">
    <text evidence="2 8">Belongs to the class-V pyridoxal-phosphate-dependent aminotransferase family. Csd subfamily.</text>
</comment>
<evidence type="ECO:0000256" key="6">
    <source>
        <dbReference type="ARBA" id="ARBA00050776"/>
    </source>
</evidence>
<reference evidence="11 12" key="1">
    <citation type="submission" date="2019-09" db="EMBL/GenBank/DDBJ databases">
        <title>Phylogeny of genus Pseudoclavibacter and closely related genus.</title>
        <authorList>
            <person name="Li Y."/>
        </authorList>
    </citation>
    <scope>NUCLEOTIDE SEQUENCE [LARGE SCALE GENOMIC DNA]</scope>
    <source>
        <strain evidence="11 12">EGI 60007</strain>
    </source>
</reference>
<keyword evidence="4 8" id="KW-0808">Transferase</keyword>
<dbReference type="SUPFAM" id="SSF53383">
    <property type="entry name" value="PLP-dependent transferases"/>
    <property type="match status" value="1"/>
</dbReference>
<evidence type="ECO:0000256" key="3">
    <source>
        <dbReference type="ARBA" id="ARBA00012239"/>
    </source>
</evidence>
<keyword evidence="5 8" id="KW-0663">Pyridoxal phosphate</keyword>
<dbReference type="InterPro" id="IPR015421">
    <property type="entry name" value="PyrdxlP-dep_Trfase_major"/>
</dbReference>
<keyword evidence="12" id="KW-1185">Reference proteome</keyword>
<dbReference type="Gene3D" id="3.90.1150.10">
    <property type="entry name" value="Aspartate Aminotransferase, domain 1"/>
    <property type="match status" value="1"/>
</dbReference>
<dbReference type="Pfam" id="PF00266">
    <property type="entry name" value="Aminotran_5"/>
    <property type="match status" value="1"/>
</dbReference>
<evidence type="ECO:0000313" key="12">
    <source>
        <dbReference type="Proteomes" id="UP000431744"/>
    </source>
</evidence>
<dbReference type="PANTHER" id="PTHR43586:SF8">
    <property type="entry name" value="CYSTEINE DESULFURASE 1, CHLOROPLASTIC"/>
    <property type="match status" value="1"/>
</dbReference>
<evidence type="ECO:0000256" key="8">
    <source>
        <dbReference type="RuleBase" id="RU004506"/>
    </source>
</evidence>
<comment type="caution">
    <text evidence="11">The sequence shown here is derived from an EMBL/GenBank/DDBJ whole genome shotgun (WGS) entry which is preliminary data.</text>
</comment>
<dbReference type="GO" id="GO:0030170">
    <property type="term" value="F:pyridoxal phosphate binding"/>
    <property type="evidence" value="ECO:0007669"/>
    <property type="project" value="UniProtKB-UniRule"/>
</dbReference>
<protein>
    <recommendedName>
        <fullName evidence="3 8">Cysteine desulfurase</fullName>
        <ecNumber evidence="3 8">2.8.1.7</ecNumber>
    </recommendedName>
</protein>
<dbReference type="CDD" id="cd06453">
    <property type="entry name" value="SufS_like"/>
    <property type="match status" value="1"/>
</dbReference>
<feature type="domain" description="Aminotransferase class V" evidence="10">
    <location>
        <begin position="95"/>
        <end position="477"/>
    </location>
</feature>
<evidence type="ECO:0000313" key="11">
    <source>
        <dbReference type="EMBL" id="KAB1646980.1"/>
    </source>
</evidence>
<dbReference type="GO" id="GO:0006534">
    <property type="term" value="P:cysteine metabolic process"/>
    <property type="evidence" value="ECO:0007669"/>
    <property type="project" value="UniProtKB-UniRule"/>
</dbReference>
<feature type="region of interest" description="Disordered" evidence="9">
    <location>
        <begin position="1"/>
        <end position="33"/>
    </location>
</feature>
<evidence type="ECO:0000256" key="5">
    <source>
        <dbReference type="ARBA" id="ARBA00022898"/>
    </source>
</evidence>
<evidence type="ECO:0000256" key="7">
    <source>
        <dbReference type="RuleBase" id="RU004504"/>
    </source>
</evidence>
<dbReference type="OrthoDB" id="9804366at2"/>
<dbReference type="InterPro" id="IPR015424">
    <property type="entry name" value="PyrdxlP-dep_Trfase"/>
</dbReference>
<dbReference type="InterPro" id="IPR015422">
    <property type="entry name" value="PyrdxlP-dep_Trfase_small"/>
</dbReference>
<dbReference type="GO" id="GO:0031071">
    <property type="term" value="F:cysteine desulfurase activity"/>
    <property type="evidence" value="ECO:0007669"/>
    <property type="project" value="UniProtKB-UniRule"/>
</dbReference>
<dbReference type="InterPro" id="IPR000192">
    <property type="entry name" value="Aminotrans_V_dom"/>
</dbReference>
<comment type="cofactor">
    <cofactor evidence="1 7">
        <name>pyridoxal 5'-phosphate</name>
        <dbReference type="ChEBI" id="CHEBI:597326"/>
    </cofactor>
</comment>
<proteinExistence type="inferred from homology"/>
<dbReference type="InterPro" id="IPR010970">
    <property type="entry name" value="Cys_dSase_SufS"/>
</dbReference>
<organism evidence="11 12">
    <name type="scientific">Pseudoclavibacter endophyticus</name>
    <dbReference type="NCBI Taxonomy" id="1778590"/>
    <lineage>
        <taxon>Bacteria</taxon>
        <taxon>Bacillati</taxon>
        <taxon>Actinomycetota</taxon>
        <taxon>Actinomycetes</taxon>
        <taxon>Micrococcales</taxon>
        <taxon>Microbacteriaceae</taxon>
        <taxon>Pseudoclavibacter</taxon>
    </lineage>
</organism>
<evidence type="ECO:0000256" key="2">
    <source>
        <dbReference type="ARBA" id="ARBA00010447"/>
    </source>
</evidence>
<comment type="function">
    <text evidence="8">Catalyzes the removal of elemental sulfur and selenium atoms from L-cysteine, L-cystine, L-selenocysteine, and L-selenocystine to produce L-alanine.</text>
</comment>
<sequence>MNPDGHSHRDRSHPAHALSERVTSSRRPRGEASLGWRVDRKGVTVTHAAHLSEGASLGTSSRSPRAATALSEAEVERVRADFPVLNQPLDDHRLIYLDSGATAQRPTAVLDTERAFLERDNGAVHRGAHTLAARSTEAFELARETVASFVGADADEIAWALNATDALGMIALGIDRASHGFGGEASASVALREGDEIVFTEAEHHANLVPWQQVAQSTGAVVRVVPVADDGTWTIDDLRAVVTDRTRVIAFSHISNVTGLIAPVDDVVAIARSVGAITVLDACQSAPHRPLDLHALGVDAVAFSAHKMLGPNGLGILYGRREFLAALPPARTGGSMITTVTLERSEFMDAPMRFEAGTQPVSQAVALAEAVRYLEAVGMDRVEAHEHELGERLAAGLSAIPGVRVLGPAAGTVRAGLASFAVDGVHAHDVTQFLDAEGIAARGGHHCAQPLHRRLGLTATTRASTYLYTSRADVDRLLDVLAGVRGYFGVGGAAS</sequence>
<gene>
    <name evidence="11" type="primary">sufS</name>
    <name evidence="11" type="ORF">F8O04_14615</name>
</gene>
<dbReference type="EMBL" id="WBJY01000004">
    <property type="protein sequence ID" value="KAB1646980.1"/>
    <property type="molecule type" value="Genomic_DNA"/>
</dbReference>
<dbReference type="PANTHER" id="PTHR43586">
    <property type="entry name" value="CYSTEINE DESULFURASE"/>
    <property type="match status" value="1"/>
</dbReference>
<dbReference type="NCBIfam" id="TIGR01979">
    <property type="entry name" value="sufS"/>
    <property type="match status" value="1"/>
</dbReference>